<dbReference type="Pfam" id="PF01476">
    <property type="entry name" value="LysM"/>
    <property type="match status" value="1"/>
</dbReference>
<accession>A0ABR7ES46</accession>
<dbReference type="InterPro" id="IPR018392">
    <property type="entry name" value="LysM"/>
</dbReference>
<evidence type="ECO:0000259" key="1">
    <source>
        <dbReference type="PROSITE" id="PS51782"/>
    </source>
</evidence>
<comment type="caution">
    <text evidence="2">The sequence shown here is derived from an EMBL/GenBank/DDBJ whole genome shotgun (WGS) entry which is preliminary data.</text>
</comment>
<organism evidence="2 3">
    <name type="scientific">Dorea hominis</name>
    <dbReference type="NCBI Taxonomy" id="2763040"/>
    <lineage>
        <taxon>Bacteria</taxon>
        <taxon>Bacillati</taxon>
        <taxon>Bacillota</taxon>
        <taxon>Clostridia</taxon>
        <taxon>Lachnospirales</taxon>
        <taxon>Lachnospiraceae</taxon>
        <taxon>Dorea</taxon>
    </lineage>
</organism>
<gene>
    <name evidence="2" type="ORF">H8S07_02550</name>
</gene>
<reference evidence="2 3" key="1">
    <citation type="submission" date="2020-08" db="EMBL/GenBank/DDBJ databases">
        <title>Genome public.</title>
        <authorList>
            <person name="Liu C."/>
            <person name="Sun Q."/>
        </authorList>
    </citation>
    <scope>NUCLEOTIDE SEQUENCE [LARGE SCALE GENOMIC DNA]</scope>
    <source>
        <strain evidence="2 3">NSJ-36</strain>
    </source>
</reference>
<dbReference type="PROSITE" id="PS51782">
    <property type="entry name" value="LYSM"/>
    <property type="match status" value="1"/>
</dbReference>
<dbReference type="SMART" id="SM00257">
    <property type="entry name" value="LysM"/>
    <property type="match status" value="1"/>
</dbReference>
<dbReference type="RefSeq" id="WP_186855357.1">
    <property type="nucleotide sequence ID" value="NZ_JACOOY010000002.1"/>
</dbReference>
<evidence type="ECO:0000313" key="3">
    <source>
        <dbReference type="Proteomes" id="UP000647235"/>
    </source>
</evidence>
<dbReference type="Proteomes" id="UP000647235">
    <property type="component" value="Unassembled WGS sequence"/>
</dbReference>
<keyword evidence="3" id="KW-1185">Reference proteome</keyword>
<name>A0ABR7ES46_9FIRM</name>
<dbReference type="CDD" id="cd00118">
    <property type="entry name" value="LysM"/>
    <property type="match status" value="1"/>
</dbReference>
<dbReference type="SUPFAM" id="SSF54106">
    <property type="entry name" value="LysM domain"/>
    <property type="match status" value="1"/>
</dbReference>
<protein>
    <submittedName>
        <fullName evidence="2">LysM peptidoglycan-binding domain-containing protein</fullName>
    </submittedName>
</protein>
<dbReference type="InterPro" id="IPR036779">
    <property type="entry name" value="LysM_dom_sf"/>
</dbReference>
<evidence type="ECO:0000313" key="2">
    <source>
        <dbReference type="EMBL" id="MBC5664168.1"/>
    </source>
</evidence>
<dbReference type="EMBL" id="JACOOY010000002">
    <property type="protein sequence ID" value="MBC5664168.1"/>
    <property type="molecule type" value="Genomic_DNA"/>
</dbReference>
<feature type="domain" description="LysM" evidence="1">
    <location>
        <begin position="60"/>
        <end position="111"/>
    </location>
</feature>
<sequence length="119" mass="13683">MRKGSNRRTVKRRREVFLKKICITLALAGIVLTGSIVGGSRLVSAHDNAAKESVEYKYYKSIEVSRGDSLWSIAKEYMSQNYDSIYDYIDELKQMNHLDSDDIHAGQYLTVSYYEANFQ</sequence>
<dbReference type="Gene3D" id="3.10.350.10">
    <property type="entry name" value="LysM domain"/>
    <property type="match status" value="1"/>
</dbReference>
<proteinExistence type="predicted"/>